<dbReference type="Proteomes" id="UP000245119">
    <property type="component" value="Linkage Group LG1"/>
</dbReference>
<dbReference type="AlphaFoldDB" id="A0A2T7PXF6"/>
<comment type="caution">
    <text evidence="2">The sequence shown here is derived from an EMBL/GenBank/DDBJ whole genome shotgun (WGS) entry which is preliminary data.</text>
</comment>
<gene>
    <name evidence="2" type="ORF">C0Q70_00678</name>
</gene>
<reference evidence="2 3" key="1">
    <citation type="submission" date="2018-04" db="EMBL/GenBank/DDBJ databases">
        <title>The genome of golden apple snail Pomacea canaliculata provides insight into stress tolerance and invasive adaptation.</title>
        <authorList>
            <person name="Liu C."/>
            <person name="Liu B."/>
            <person name="Ren Y."/>
            <person name="Zhang Y."/>
            <person name="Wang H."/>
            <person name="Li S."/>
            <person name="Jiang F."/>
            <person name="Yin L."/>
            <person name="Zhang G."/>
            <person name="Qian W."/>
            <person name="Fan W."/>
        </authorList>
    </citation>
    <scope>NUCLEOTIDE SEQUENCE [LARGE SCALE GENOMIC DNA]</scope>
    <source>
        <strain evidence="2">SZHN2017</strain>
        <tissue evidence="2">Muscle</tissue>
    </source>
</reference>
<proteinExistence type="predicted"/>
<evidence type="ECO:0000313" key="2">
    <source>
        <dbReference type="EMBL" id="PVD38067.1"/>
    </source>
</evidence>
<feature type="region of interest" description="Disordered" evidence="1">
    <location>
        <begin position="99"/>
        <end position="139"/>
    </location>
</feature>
<evidence type="ECO:0000256" key="1">
    <source>
        <dbReference type="SAM" id="MobiDB-lite"/>
    </source>
</evidence>
<accession>A0A2T7PXF6</accession>
<dbReference type="EMBL" id="PZQS01000001">
    <property type="protein sequence ID" value="PVD38067.1"/>
    <property type="molecule type" value="Genomic_DNA"/>
</dbReference>
<organism evidence="2 3">
    <name type="scientific">Pomacea canaliculata</name>
    <name type="common">Golden apple snail</name>
    <dbReference type="NCBI Taxonomy" id="400727"/>
    <lineage>
        <taxon>Eukaryota</taxon>
        <taxon>Metazoa</taxon>
        <taxon>Spiralia</taxon>
        <taxon>Lophotrochozoa</taxon>
        <taxon>Mollusca</taxon>
        <taxon>Gastropoda</taxon>
        <taxon>Caenogastropoda</taxon>
        <taxon>Architaenioglossa</taxon>
        <taxon>Ampullarioidea</taxon>
        <taxon>Ampullariidae</taxon>
        <taxon>Pomacea</taxon>
    </lineage>
</organism>
<sequence>MQTESQAQPQPGEWYRRLSARLRLPEGDKDLESLIRQLNHSAPSPRQLWTTLVTDLLTAAGCESRLSQHAVASIHRLRRAPEVMDFVTTGFDPKVTQVLPGASAPETSGEETDQQGHVPDTRPTDNGQQKYDDQGKSAPVRELFSETLLDGARPKRSPIEAKVLTIFISTQMTSLAI</sequence>
<evidence type="ECO:0000313" key="3">
    <source>
        <dbReference type="Proteomes" id="UP000245119"/>
    </source>
</evidence>
<keyword evidence="3" id="KW-1185">Reference proteome</keyword>
<name>A0A2T7PXF6_POMCA</name>
<protein>
    <submittedName>
        <fullName evidence="2">Uncharacterized protein</fullName>
    </submittedName>
</protein>